<dbReference type="InterPro" id="IPR000286">
    <property type="entry name" value="HDACs"/>
</dbReference>
<accession>A0A3N0VLF4</accession>
<dbReference type="GO" id="GO:0040029">
    <property type="term" value="P:epigenetic regulation of gene expression"/>
    <property type="evidence" value="ECO:0007669"/>
    <property type="project" value="TreeGrafter"/>
</dbReference>
<feature type="domain" description="Histone deacetylase" evidence="2">
    <location>
        <begin position="23"/>
        <end position="302"/>
    </location>
</feature>
<evidence type="ECO:0000256" key="1">
    <source>
        <dbReference type="ARBA" id="ARBA00005947"/>
    </source>
</evidence>
<protein>
    <submittedName>
        <fullName evidence="3">Histone deacetylase family protein</fullName>
    </submittedName>
</protein>
<dbReference type="CDD" id="cd11599">
    <property type="entry name" value="HDAC_classII_2"/>
    <property type="match status" value="1"/>
</dbReference>
<keyword evidence="4" id="KW-1185">Reference proteome</keyword>
<organism evidence="3 4">
    <name type="scientific">Stagnimonas aquatica</name>
    <dbReference type="NCBI Taxonomy" id="2689987"/>
    <lineage>
        <taxon>Bacteria</taxon>
        <taxon>Pseudomonadati</taxon>
        <taxon>Pseudomonadota</taxon>
        <taxon>Gammaproteobacteria</taxon>
        <taxon>Nevskiales</taxon>
        <taxon>Nevskiaceae</taxon>
        <taxon>Stagnimonas</taxon>
    </lineage>
</organism>
<dbReference type="Proteomes" id="UP000282106">
    <property type="component" value="Unassembled WGS sequence"/>
</dbReference>
<dbReference type="InterPro" id="IPR023801">
    <property type="entry name" value="His_deacetylse_dom"/>
</dbReference>
<dbReference type="Gene3D" id="3.40.800.20">
    <property type="entry name" value="Histone deacetylase domain"/>
    <property type="match status" value="1"/>
</dbReference>
<name>A0A3N0VLF4_9GAMM</name>
<dbReference type="PANTHER" id="PTHR10625:SF10">
    <property type="entry name" value="HISTONE DEACETYLASE HDAC1"/>
    <property type="match status" value="1"/>
</dbReference>
<dbReference type="InterPro" id="IPR037138">
    <property type="entry name" value="His_deacetylse_dom_sf"/>
</dbReference>
<sequence length="313" mass="34224">MSYRPVAWISHPDCLRHDMGAMHPECAQRLNAITDRLRISGLYDFLHHHPAPLALREQLAWVHSEAHLDRVFHADTSRGPVAIDGDTQQSEHTLQAALRAAGAGILGVDLALDGKAGLAFCAVRPPGHHCERNRAMGFCFFNNVAVAAAHALSRGLKRIAILDFDLHYGNGTADIFKGDDRVWLFSTYQSPLYPHWAGAPEARNLVDVELPAYAGSTVFRQAVSERWLPLLETLRPQLILVSAGFDAHAQDPLGDLRLGFDDFRWLGSVIAGVAESCCQGRVVATLEGGYEPHALARSVESFLLPFVGDGLLA</sequence>
<dbReference type="InParanoid" id="A0A3N0VLF4"/>
<dbReference type="InterPro" id="IPR023696">
    <property type="entry name" value="Ureohydrolase_dom_sf"/>
</dbReference>
<dbReference type="GO" id="GO:0004407">
    <property type="term" value="F:histone deacetylase activity"/>
    <property type="evidence" value="ECO:0007669"/>
    <property type="project" value="TreeGrafter"/>
</dbReference>
<dbReference type="RefSeq" id="WP_123210399.1">
    <property type="nucleotide sequence ID" value="NZ_RJVO01000001.1"/>
</dbReference>
<dbReference type="SUPFAM" id="SSF52768">
    <property type="entry name" value="Arginase/deacetylase"/>
    <property type="match status" value="1"/>
</dbReference>
<evidence type="ECO:0000313" key="3">
    <source>
        <dbReference type="EMBL" id="ROH93544.1"/>
    </source>
</evidence>
<reference evidence="3 4" key="1">
    <citation type="submission" date="2018-10" db="EMBL/GenBank/DDBJ databases">
        <authorList>
            <person name="Chen W.-M."/>
        </authorList>
    </citation>
    <scope>NUCLEOTIDE SEQUENCE [LARGE SCALE GENOMIC DNA]</scope>
    <source>
        <strain evidence="3 4">THS-13</strain>
    </source>
</reference>
<dbReference type="PANTHER" id="PTHR10625">
    <property type="entry name" value="HISTONE DEACETYLASE HDAC1-RELATED"/>
    <property type="match status" value="1"/>
</dbReference>
<dbReference type="Pfam" id="PF00850">
    <property type="entry name" value="Hist_deacetyl"/>
    <property type="match status" value="1"/>
</dbReference>
<comment type="similarity">
    <text evidence="1">Belongs to the histone deacetylase family.</text>
</comment>
<gene>
    <name evidence="3" type="ORF">ED208_03220</name>
</gene>
<evidence type="ECO:0000259" key="2">
    <source>
        <dbReference type="Pfam" id="PF00850"/>
    </source>
</evidence>
<comment type="caution">
    <text evidence="3">The sequence shown here is derived from an EMBL/GenBank/DDBJ whole genome shotgun (WGS) entry which is preliminary data.</text>
</comment>
<dbReference type="EMBL" id="RJVO01000001">
    <property type="protein sequence ID" value="ROH93544.1"/>
    <property type="molecule type" value="Genomic_DNA"/>
</dbReference>
<dbReference type="AlphaFoldDB" id="A0A3N0VLF4"/>
<proteinExistence type="inferred from homology"/>
<dbReference type="PRINTS" id="PR01270">
    <property type="entry name" value="HDASUPER"/>
</dbReference>
<evidence type="ECO:0000313" key="4">
    <source>
        <dbReference type="Proteomes" id="UP000282106"/>
    </source>
</evidence>